<dbReference type="Proteomes" id="UP001319846">
    <property type="component" value="Unassembled WGS sequence"/>
</dbReference>
<evidence type="ECO:0000313" key="1">
    <source>
        <dbReference type="EMBL" id="MBZ5487067.1"/>
    </source>
</evidence>
<gene>
    <name evidence="1" type="primary">tilS</name>
    <name evidence="1" type="ORF">HW452_05955</name>
</gene>
<dbReference type="EMBL" id="JABYQT010000003">
    <property type="protein sequence ID" value="MBZ5487067.1"/>
    <property type="molecule type" value="Genomic_DNA"/>
</dbReference>
<protein>
    <submittedName>
        <fullName evidence="1">tRNA lysidine(34) synthetase TilS</fullName>
        <ecNumber evidence="1">6.3.4.19</ecNumber>
    </submittedName>
</protein>
<sequence>MALRPPEPLERLLNDALADTPPGRSIWVALSGGLDSSLLLLLASRVCRPAGRTLQAIHVHHGLQGAADDFAAHCQALCKALEVPLSVVHVSVESAGESLEAAAREARYAAFCAHVPEGDVIWLAQHQDDQAETLLLAALRGSGIRGLAGMPYRRVSEGRHFIRPWLSAGRTQLEACARALELSWCEDPTNRDLAFDRNRLRHEVMPALKARWPQACEALAQSAAYAGEADTLLGEYASAELASLRLGSEYLDAEALLARSLPRQRLLVRTFCQTLHLPTPPRRRLEALLAQLNAAADAGVRVAWPGAEARVWRQRLYLLAPLAPVTAWESSWDGQPGLATPLGELALGMNASTPLTLRWRQGGEVIALARRGRRDVKRLLQEAGIPPWERERLMVIMQGEACLGVIQPPARVLWQAAGVVIARATSQPYRSPARRSE</sequence>
<proteinExistence type="predicted"/>
<evidence type="ECO:0000313" key="2">
    <source>
        <dbReference type="Proteomes" id="UP001319846"/>
    </source>
</evidence>
<dbReference type="EC" id="6.3.4.19" evidence="1"/>
<name>A0ACC5VSM0_9GAMM</name>
<keyword evidence="2" id="KW-1185">Reference proteome</keyword>
<keyword evidence="1" id="KW-0436">Ligase</keyword>
<comment type="caution">
    <text evidence="1">The sequence shown here is derived from an EMBL/GenBank/DDBJ whole genome shotgun (WGS) entry which is preliminary data.</text>
</comment>
<organism evidence="1 2">
    <name type="scientific">Vreelandella aquamarina</name>
    <dbReference type="NCBI Taxonomy" id="77097"/>
    <lineage>
        <taxon>Bacteria</taxon>
        <taxon>Pseudomonadati</taxon>
        <taxon>Pseudomonadota</taxon>
        <taxon>Gammaproteobacteria</taxon>
        <taxon>Oceanospirillales</taxon>
        <taxon>Halomonadaceae</taxon>
        <taxon>Vreelandella</taxon>
    </lineage>
</organism>
<reference evidence="1" key="1">
    <citation type="submission" date="2020-06" db="EMBL/GenBank/DDBJ databases">
        <title>Whole Genome Sequence of Halomonas aquamarina MB598.</title>
        <authorList>
            <person name="Pervaiz M."/>
            <person name="Fariq A."/>
            <person name="Yasmin A."/>
            <person name="Welch M."/>
        </authorList>
    </citation>
    <scope>NUCLEOTIDE SEQUENCE</scope>
    <source>
        <strain evidence="1">MB598</strain>
    </source>
</reference>
<accession>A0ACC5VSM0</accession>